<dbReference type="InterPro" id="IPR011547">
    <property type="entry name" value="SLC26A/SulP_dom"/>
</dbReference>
<keyword evidence="4 5" id="KW-0472">Membrane</keyword>
<reference evidence="7 8" key="1">
    <citation type="submission" date="2016-11" db="EMBL/GenBank/DDBJ databases">
        <title>Draft Genome Sequences of Nine Cyanobacterial Strains from Diverse Habitats.</title>
        <authorList>
            <person name="Zhu T."/>
            <person name="Hou S."/>
            <person name="Lu X."/>
            <person name="Hess W.R."/>
        </authorList>
    </citation>
    <scope>NUCLEOTIDE SEQUENCE [LARGE SCALE GENOMIC DNA]</scope>
    <source>
        <strain evidence="7 8">NIES-592</strain>
    </source>
</reference>
<evidence type="ECO:0000313" key="7">
    <source>
        <dbReference type="EMBL" id="OKH14078.1"/>
    </source>
</evidence>
<dbReference type="GO" id="GO:0016020">
    <property type="term" value="C:membrane"/>
    <property type="evidence" value="ECO:0007669"/>
    <property type="project" value="UniProtKB-SubCell"/>
</dbReference>
<accession>A0A1U7GZU5</accession>
<evidence type="ECO:0000313" key="8">
    <source>
        <dbReference type="Proteomes" id="UP000186391"/>
    </source>
</evidence>
<dbReference type="GO" id="GO:0055085">
    <property type="term" value="P:transmembrane transport"/>
    <property type="evidence" value="ECO:0007669"/>
    <property type="project" value="InterPro"/>
</dbReference>
<comment type="subcellular location">
    <subcellularLocation>
        <location evidence="1">Membrane</location>
        <topology evidence="1">Multi-pass membrane protein</topology>
    </subcellularLocation>
</comment>
<evidence type="ECO:0000256" key="5">
    <source>
        <dbReference type="SAM" id="Phobius"/>
    </source>
</evidence>
<feature type="domain" description="SLC26A/SulP transporter" evidence="6">
    <location>
        <begin position="32"/>
        <end position="91"/>
    </location>
</feature>
<dbReference type="InterPro" id="IPR001902">
    <property type="entry name" value="SLC26A/SulP_fam"/>
</dbReference>
<evidence type="ECO:0000256" key="4">
    <source>
        <dbReference type="ARBA" id="ARBA00023136"/>
    </source>
</evidence>
<evidence type="ECO:0000256" key="1">
    <source>
        <dbReference type="ARBA" id="ARBA00004141"/>
    </source>
</evidence>
<feature type="transmembrane region" description="Helical" evidence="5">
    <location>
        <begin position="69"/>
        <end position="91"/>
    </location>
</feature>
<evidence type="ECO:0000259" key="6">
    <source>
        <dbReference type="Pfam" id="PF00916"/>
    </source>
</evidence>
<dbReference type="AlphaFoldDB" id="A0A1U7GZU5"/>
<keyword evidence="8" id="KW-1185">Reference proteome</keyword>
<protein>
    <recommendedName>
        <fullName evidence="6">SLC26A/SulP transporter domain-containing protein</fullName>
    </recommendedName>
</protein>
<comment type="caution">
    <text evidence="7">The sequence shown here is derived from an EMBL/GenBank/DDBJ whole genome shotgun (WGS) entry which is preliminary data.</text>
</comment>
<gene>
    <name evidence="7" type="ORF">NIES592_12260</name>
</gene>
<organism evidence="7 8">
    <name type="scientific">Fischerella major NIES-592</name>
    <dbReference type="NCBI Taxonomy" id="210994"/>
    <lineage>
        <taxon>Bacteria</taxon>
        <taxon>Bacillati</taxon>
        <taxon>Cyanobacteriota</taxon>
        <taxon>Cyanophyceae</taxon>
        <taxon>Nostocales</taxon>
        <taxon>Hapalosiphonaceae</taxon>
        <taxon>Fischerella</taxon>
    </lineage>
</organism>
<dbReference type="Pfam" id="PF00916">
    <property type="entry name" value="Sulfate_transp"/>
    <property type="match status" value="1"/>
</dbReference>
<proteinExistence type="predicted"/>
<dbReference type="Proteomes" id="UP000186391">
    <property type="component" value="Unassembled WGS sequence"/>
</dbReference>
<evidence type="ECO:0000256" key="3">
    <source>
        <dbReference type="ARBA" id="ARBA00022989"/>
    </source>
</evidence>
<dbReference type="PANTHER" id="PTHR11814">
    <property type="entry name" value="SULFATE TRANSPORTER"/>
    <property type="match status" value="1"/>
</dbReference>
<dbReference type="EMBL" id="MRCA01000005">
    <property type="protein sequence ID" value="OKH14078.1"/>
    <property type="molecule type" value="Genomic_DNA"/>
</dbReference>
<name>A0A1U7GZU5_9CYAN</name>
<keyword evidence="3 5" id="KW-1133">Transmembrane helix</keyword>
<sequence length="92" mass="10279">MLEQNTQKERSLRWSHYLPILDWGLHYRREYLAGDLTAGIIVASLLIPQGMAYALLAGLPPQVRLYASILPQIIYAFLGTSRLISVAPVAVD</sequence>
<feature type="transmembrane region" description="Helical" evidence="5">
    <location>
        <begin position="36"/>
        <end position="57"/>
    </location>
</feature>
<evidence type="ECO:0000256" key="2">
    <source>
        <dbReference type="ARBA" id="ARBA00022692"/>
    </source>
</evidence>
<dbReference type="RefSeq" id="WP_073555882.1">
    <property type="nucleotide sequence ID" value="NZ_MRCA01000005.1"/>
</dbReference>
<keyword evidence="2 5" id="KW-0812">Transmembrane</keyword>